<dbReference type="Pfam" id="PF01381">
    <property type="entry name" value="HTH_3"/>
    <property type="match status" value="1"/>
</dbReference>
<dbReference type="RefSeq" id="WP_218282208.1">
    <property type="nucleotide sequence ID" value="NZ_CP078093.1"/>
</dbReference>
<dbReference type="PROSITE" id="PS50943">
    <property type="entry name" value="HTH_CROC1"/>
    <property type="match status" value="1"/>
</dbReference>
<evidence type="ECO:0000313" key="4">
    <source>
        <dbReference type="Proteomes" id="UP000886818"/>
    </source>
</evidence>
<evidence type="ECO:0000259" key="2">
    <source>
        <dbReference type="PROSITE" id="PS50943"/>
    </source>
</evidence>
<dbReference type="PANTHER" id="PTHR46797:SF2">
    <property type="entry name" value="TRANSCRIPTIONAL REGULATOR"/>
    <property type="match status" value="1"/>
</dbReference>
<gene>
    <name evidence="3" type="ORF">KVH43_08995</name>
</gene>
<proteinExistence type="predicted"/>
<evidence type="ECO:0000256" key="1">
    <source>
        <dbReference type="ARBA" id="ARBA00023125"/>
    </source>
</evidence>
<dbReference type="SMART" id="SM00530">
    <property type="entry name" value="HTH_XRE"/>
    <property type="match status" value="1"/>
</dbReference>
<protein>
    <submittedName>
        <fullName evidence="3">Cupin domain-containing protein</fullName>
    </submittedName>
</protein>
<dbReference type="CDD" id="cd00093">
    <property type="entry name" value="HTH_XRE"/>
    <property type="match status" value="1"/>
</dbReference>
<dbReference type="InterPro" id="IPR001387">
    <property type="entry name" value="Cro/C1-type_HTH"/>
</dbReference>
<dbReference type="EMBL" id="CP078093">
    <property type="protein sequence ID" value="QXM05510.1"/>
    <property type="molecule type" value="Genomic_DNA"/>
</dbReference>
<keyword evidence="1" id="KW-0238">DNA-binding</keyword>
<dbReference type="InterPro" id="IPR050807">
    <property type="entry name" value="TransReg_Diox_bact_type"/>
</dbReference>
<dbReference type="PANTHER" id="PTHR46797">
    <property type="entry name" value="HTH-TYPE TRANSCRIPTIONAL REGULATOR"/>
    <property type="match status" value="1"/>
</dbReference>
<reference evidence="3" key="1">
    <citation type="submission" date="2021-07" db="EMBL/GenBank/DDBJ databases">
        <title>Complete genome sequence of Crassaminicella sp. 143-21, isolated from a deep-sea hydrothermal vent.</title>
        <authorList>
            <person name="Li X."/>
        </authorList>
    </citation>
    <scope>NUCLEOTIDE SEQUENCE</scope>
    <source>
        <strain evidence="3">143-21</strain>
    </source>
</reference>
<dbReference type="CDD" id="cd02209">
    <property type="entry name" value="cupin_XRE_C"/>
    <property type="match status" value="1"/>
</dbReference>
<keyword evidence="4" id="KW-1185">Reference proteome</keyword>
<dbReference type="Pfam" id="PF07883">
    <property type="entry name" value="Cupin_2"/>
    <property type="match status" value="1"/>
</dbReference>
<dbReference type="InterPro" id="IPR013096">
    <property type="entry name" value="Cupin_2"/>
</dbReference>
<name>A0ABX8RC54_9CLOT</name>
<feature type="domain" description="HTH cro/C1-type" evidence="2">
    <location>
        <begin position="7"/>
        <end position="61"/>
    </location>
</feature>
<organism evidence="3 4">
    <name type="scientific">Crassaminicella indica</name>
    <dbReference type="NCBI Taxonomy" id="2855394"/>
    <lineage>
        <taxon>Bacteria</taxon>
        <taxon>Bacillati</taxon>
        <taxon>Bacillota</taxon>
        <taxon>Clostridia</taxon>
        <taxon>Eubacteriales</taxon>
        <taxon>Clostridiaceae</taxon>
        <taxon>Crassaminicella</taxon>
    </lineage>
</organism>
<sequence>MDIGRKLKALRNLNGLTQEELATRTDLTKGFISQIERNLTSPSIATLMDILEALGTDIKRFFSESEETKVVYRKDEVISSENEKLGYTIDWLISNAQKNSMEPILMTIESGGKSNIEKPHEGEEFGYVLSGSIYVCLGDKKYKVNKGESFYFKSHKEHYLENSLKRKAIVLWVSCPPSF</sequence>
<accession>A0ABX8RC54</accession>
<evidence type="ECO:0000313" key="3">
    <source>
        <dbReference type="EMBL" id="QXM05510.1"/>
    </source>
</evidence>
<dbReference type="Proteomes" id="UP000886818">
    <property type="component" value="Chromosome"/>
</dbReference>